<feature type="compositionally biased region" description="Basic and acidic residues" evidence="1">
    <location>
        <begin position="141"/>
        <end position="170"/>
    </location>
</feature>
<feature type="transmembrane region" description="Helical" evidence="2">
    <location>
        <begin position="7"/>
        <end position="33"/>
    </location>
</feature>
<evidence type="ECO:0000256" key="1">
    <source>
        <dbReference type="SAM" id="MobiDB-lite"/>
    </source>
</evidence>
<reference evidence="3 4" key="1">
    <citation type="submission" date="2019-03" db="EMBL/GenBank/DDBJ databases">
        <title>Genomic Encyclopedia of Type Strains, Phase IV (KMG-IV): sequencing the most valuable type-strain genomes for metagenomic binning, comparative biology and taxonomic classification.</title>
        <authorList>
            <person name="Goeker M."/>
        </authorList>
    </citation>
    <scope>NUCLEOTIDE SEQUENCE [LARGE SCALE GENOMIC DNA]</scope>
    <source>
        <strain evidence="3 4">DSM 28559</strain>
    </source>
</reference>
<dbReference type="EMBL" id="SLXA01000017">
    <property type="protein sequence ID" value="TCO82487.1"/>
    <property type="molecule type" value="Genomic_DNA"/>
</dbReference>
<organism evidence="3 4">
    <name type="scientific">Frisingicoccus caecimuris</name>
    <dbReference type="NCBI Taxonomy" id="1796636"/>
    <lineage>
        <taxon>Bacteria</taxon>
        <taxon>Bacillati</taxon>
        <taxon>Bacillota</taxon>
        <taxon>Clostridia</taxon>
        <taxon>Lachnospirales</taxon>
        <taxon>Lachnospiraceae</taxon>
        <taxon>Frisingicoccus</taxon>
    </lineage>
</organism>
<keyword evidence="2" id="KW-0812">Transmembrane</keyword>
<evidence type="ECO:0000313" key="3">
    <source>
        <dbReference type="EMBL" id="TCO82487.1"/>
    </source>
</evidence>
<evidence type="ECO:0000256" key="2">
    <source>
        <dbReference type="SAM" id="Phobius"/>
    </source>
</evidence>
<gene>
    <name evidence="3" type="ORF">EV212_11717</name>
</gene>
<keyword evidence="2" id="KW-1133">Transmembrane helix</keyword>
<evidence type="ECO:0008006" key="5">
    <source>
        <dbReference type="Google" id="ProtNLM"/>
    </source>
</evidence>
<feature type="region of interest" description="Disordered" evidence="1">
    <location>
        <begin position="90"/>
        <end position="189"/>
    </location>
</feature>
<proteinExistence type="predicted"/>
<dbReference type="RefSeq" id="WP_132093915.1">
    <property type="nucleotide sequence ID" value="NZ_JANKAQ010000005.1"/>
</dbReference>
<evidence type="ECO:0000313" key="4">
    <source>
        <dbReference type="Proteomes" id="UP000295711"/>
    </source>
</evidence>
<sequence length="340" mass="38669">MLHIILLILKILGCIILGILALLLAAVLIVLFVPFKYEFSAAYDGNPEASGKLSWLFGAIRVWGEFKDKKLRARASVLWFRIFSMDETADTQTNDAPEETEESSVSAELPKSPELQEAESLKSEPAESERPEPESPPTAKPEADIPADHYEADLPEAKVSLDEKTGGPERKGRKSKRSKRVEKPPKVKNKPGLFERLEKCFEHISKKYDALMHKKELAERFWNADFTQGSIVFGKKAIASLFRHVLPKKISGNIHFGFEKPSDTGKILGYASMLYAWYGDSLTLQPDFEQAVLEGKIDIRGSLRLYIFLYWGLRGLLNKDLRKLLRFIKHFKSKEETLWQ</sequence>
<name>A0A4R2LD66_9FIRM</name>
<feature type="compositionally biased region" description="Basic residues" evidence="1">
    <location>
        <begin position="171"/>
        <end position="180"/>
    </location>
</feature>
<dbReference type="Proteomes" id="UP000295711">
    <property type="component" value="Unassembled WGS sequence"/>
</dbReference>
<keyword evidence="4" id="KW-1185">Reference proteome</keyword>
<dbReference type="AlphaFoldDB" id="A0A4R2LD66"/>
<feature type="compositionally biased region" description="Basic and acidic residues" evidence="1">
    <location>
        <begin position="119"/>
        <end position="133"/>
    </location>
</feature>
<protein>
    <recommendedName>
        <fullName evidence="5">DUF2953 family protein</fullName>
    </recommendedName>
</protein>
<comment type="caution">
    <text evidence="3">The sequence shown here is derived from an EMBL/GenBank/DDBJ whole genome shotgun (WGS) entry which is preliminary data.</text>
</comment>
<accession>A0A4R2LD66</accession>
<dbReference type="OrthoDB" id="2087351at2"/>
<keyword evidence="2" id="KW-0472">Membrane</keyword>